<dbReference type="Gene3D" id="3.30.70.60">
    <property type="match status" value="1"/>
</dbReference>
<accession>A0A9D1MAH7</accession>
<dbReference type="SUPFAM" id="SSF54995">
    <property type="entry name" value="Ribosomal protein S6"/>
    <property type="match status" value="1"/>
</dbReference>
<dbReference type="GO" id="GO:0005737">
    <property type="term" value="C:cytoplasm"/>
    <property type="evidence" value="ECO:0007669"/>
    <property type="project" value="UniProtKB-ARBA"/>
</dbReference>
<evidence type="ECO:0000256" key="2">
    <source>
        <dbReference type="ARBA" id="ARBA00035104"/>
    </source>
</evidence>
<keyword evidence="4 5" id="KW-0689">Ribosomal protein</keyword>
<dbReference type="Proteomes" id="UP000824109">
    <property type="component" value="Unassembled WGS sequence"/>
</dbReference>
<dbReference type="PANTHER" id="PTHR21011">
    <property type="entry name" value="MITOCHONDRIAL 28S RIBOSOMAL PROTEIN S6"/>
    <property type="match status" value="1"/>
</dbReference>
<dbReference type="AlphaFoldDB" id="A0A9D1MAH7"/>
<comment type="function">
    <text evidence="2 4">Binds together with bS18 to 16S ribosomal RNA.</text>
</comment>
<comment type="similarity">
    <text evidence="1 4">Belongs to the bacterial ribosomal protein bS6 family.</text>
</comment>
<evidence type="ECO:0000313" key="6">
    <source>
        <dbReference type="Proteomes" id="UP000824109"/>
    </source>
</evidence>
<organism evidence="5 6">
    <name type="scientific">Candidatus Ornithomonoglobus merdipullorum</name>
    <dbReference type="NCBI Taxonomy" id="2840895"/>
    <lineage>
        <taxon>Bacteria</taxon>
        <taxon>Bacillati</taxon>
        <taxon>Bacillota</taxon>
        <taxon>Clostridia</taxon>
        <taxon>Candidatus Ornithomonoglobus</taxon>
    </lineage>
</organism>
<reference evidence="5" key="2">
    <citation type="journal article" date="2021" name="PeerJ">
        <title>Extensive microbial diversity within the chicken gut microbiome revealed by metagenomics and culture.</title>
        <authorList>
            <person name="Gilroy R."/>
            <person name="Ravi A."/>
            <person name="Getino M."/>
            <person name="Pursley I."/>
            <person name="Horton D.L."/>
            <person name="Alikhan N.F."/>
            <person name="Baker D."/>
            <person name="Gharbi K."/>
            <person name="Hall N."/>
            <person name="Watson M."/>
            <person name="Adriaenssens E.M."/>
            <person name="Foster-Nyarko E."/>
            <person name="Jarju S."/>
            <person name="Secka A."/>
            <person name="Antonio M."/>
            <person name="Oren A."/>
            <person name="Chaudhuri R.R."/>
            <person name="La Ragione R."/>
            <person name="Hildebrand F."/>
            <person name="Pallen M.J."/>
        </authorList>
    </citation>
    <scope>NUCLEOTIDE SEQUENCE</scope>
    <source>
        <strain evidence="5">USAMLcec3-3695</strain>
    </source>
</reference>
<dbReference type="GO" id="GO:0003735">
    <property type="term" value="F:structural constituent of ribosome"/>
    <property type="evidence" value="ECO:0007669"/>
    <property type="project" value="InterPro"/>
</dbReference>
<dbReference type="InterPro" id="IPR014717">
    <property type="entry name" value="Transl_elong_EF1B/ribsomal_bS6"/>
</dbReference>
<dbReference type="GO" id="GO:0005840">
    <property type="term" value="C:ribosome"/>
    <property type="evidence" value="ECO:0007669"/>
    <property type="project" value="UniProtKB-KW"/>
</dbReference>
<dbReference type="GO" id="GO:0006412">
    <property type="term" value="P:translation"/>
    <property type="evidence" value="ECO:0007669"/>
    <property type="project" value="UniProtKB-UniRule"/>
</dbReference>
<dbReference type="InterPro" id="IPR000529">
    <property type="entry name" value="Ribosomal_bS6"/>
</dbReference>
<keyword evidence="4" id="KW-0687">Ribonucleoprotein</keyword>
<evidence type="ECO:0000256" key="3">
    <source>
        <dbReference type="ARBA" id="ARBA00035294"/>
    </source>
</evidence>
<dbReference type="EMBL" id="DVNB01000024">
    <property type="protein sequence ID" value="HIU56610.1"/>
    <property type="molecule type" value="Genomic_DNA"/>
</dbReference>
<proteinExistence type="inferred from homology"/>
<evidence type="ECO:0000313" key="5">
    <source>
        <dbReference type="EMBL" id="HIU56610.1"/>
    </source>
</evidence>
<reference evidence="5" key="1">
    <citation type="submission" date="2020-10" db="EMBL/GenBank/DDBJ databases">
        <authorList>
            <person name="Gilroy R."/>
        </authorList>
    </citation>
    <scope>NUCLEOTIDE SEQUENCE</scope>
    <source>
        <strain evidence="5">USAMLcec3-3695</strain>
    </source>
</reference>
<dbReference type="PANTHER" id="PTHR21011:SF1">
    <property type="entry name" value="SMALL RIBOSOMAL SUBUNIT PROTEIN BS6M"/>
    <property type="match status" value="1"/>
</dbReference>
<evidence type="ECO:0000256" key="4">
    <source>
        <dbReference type="HAMAP-Rule" id="MF_00360"/>
    </source>
</evidence>
<keyword evidence="4" id="KW-0694">RNA-binding</keyword>
<comment type="caution">
    <text evidence="5">The sequence shown here is derived from an EMBL/GenBank/DDBJ whole genome shotgun (WGS) entry which is preliminary data.</text>
</comment>
<sequence>MNSYETIFIIDSTLEPDAITAEKDKFVNLITANGEIGEVEEWGKRKLAYPINFKTEGYYVLVNFKADVEFPKELDRRYRIDENILRTIIIRKDEA</sequence>
<dbReference type="InterPro" id="IPR020814">
    <property type="entry name" value="Ribosomal_S6_plastid/chlpt"/>
</dbReference>
<evidence type="ECO:0000256" key="1">
    <source>
        <dbReference type="ARBA" id="ARBA00009512"/>
    </source>
</evidence>
<dbReference type="InterPro" id="IPR035980">
    <property type="entry name" value="Ribosomal_bS6_sf"/>
</dbReference>
<keyword evidence="4" id="KW-0699">rRNA-binding</keyword>
<dbReference type="CDD" id="cd00473">
    <property type="entry name" value="bS6"/>
    <property type="match status" value="1"/>
</dbReference>
<dbReference type="Pfam" id="PF01250">
    <property type="entry name" value="Ribosomal_S6"/>
    <property type="match status" value="1"/>
</dbReference>
<gene>
    <name evidence="4" type="primary">rpsF</name>
    <name evidence="5" type="ORF">IAA61_02200</name>
</gene>
<name>A0A9D1MAH7_9FIRM</name>
<dbReference type="HAMAP" id="MF_00360">
    <property type="entry name" value="Ribosomal_bS6"/>
    <property type="match status" value="1"/>
</dbReference>
<dbReference type="GO" id="GO:0070181">
    <property type="term" value="F:small ribosomal subunit rRNA binding"/>
    <property type="evidence" value="ECO:0007669"/>
    <property type="project" value="TreeGrafter"/>
</dbReference>
<protein>
    <recommendedName>
        <fullName evidence="3 4">Small ribosomal subunit protein bS6</fullName>
    </recommendedName>
</protein>
<dbReference type="NCBIfam" id="TIGR00166">
    <property type="entry name" value="S6"/>
    <property type="match status" value="1"/>
</dbReference>
<dbReference type="GO" id="GO:1990904">
    <property type="term" value="C:ribonucleoprotein complex"/>
    <property type="evidence" value="ECO:0007669"/>
    <property type="project" value="UniProtKB-KW"/>
</dbReference>